<dbReference type="GO" id="GO:0046872">
    <property type="term" value="F:metal ion binding"/>
    <property type="evidence" value="ECO:0007669"/>
    <property type="project" value="UniProtKB-KW"/>
</dbReference>
<dbReference type="PANTHER" id="PTHR34448:SF1">
    <property type="entry name" value="BLL6088 PROTEIN"/>
    <property type="match status" value="1"/>
</dbReference>
<keyword evidence="2" id="KW-0378">Hydrolase</keyword>
<evidence type="ECO:0000313" key="2">
    <source>
        <dbReference type="EMBL" id="MXY93811.1"/>
    </source>
</evidence>
<dbReference type="EMBL" id="VXRG01000087">
    <property type="protein sequence ID" value="MXY93811.1"/>
    <property type="molecule type" value="Genomic_DNA"/>
</dbReference>
<sequence>MTDSEKFTLDDMRPGAEVAVRICMAVQPGERVFILGDEGSSLISRALAEAADPIAGAVEIHTLESLGLRPITEIPNDLQSALERFQPHVSFYTASSRPGELKFRMAYMPAVMQANPDGARHGHMINITPILMTQGMRVDYQRIYDVTMRVYELARSASKIRVTNPKGTDFTAELNPNFNWVPCHGLYHDSGKWGNLPEGETFTSPGNANGVLVVDELGDYFSERYGILETPVTFEVEDGRVSAVRSEDRALEEDVQSYIFGAENADRVGEFAIGTNIALTGLVGNLLQDEKFPGVHVAFGDPYGKQTGANWKSEHHVDVIPTQCTIDVDGRRIMSDGEFAPEILGE</sequence>
<comment type="caution">
    <text evidence="2">The sequence shown here is derived from an EMBL/GenBank/DDBJ whole genome shotgun (WGS) entry which is preliminary data.</text>
</comment>
<reference evidence="2" key="1">
    <citation type="submission" date="2019-09" db="EMBL/GenBank/DDBJ databases">
        <title>Characterisation of the sponge microbiome using genome-centric metagenomics.</title>
        <authorList>
            <person name="Engelberts J.P."/>
            <person name="Robbins S.J."/>
            <person name="De Goeij J.M."/>
            <person name="Aranda M."/>
            <person name="Bell S.C."/>
            <person name="Webster N.S."/>
        </authorList>
    </citation>
    <scope>NUCLEOTIDE SEQUENCE</scope>
    <source>
        <strain evidence="2">SB0664_bin_27</strain>
    </source>
</reference>
<evidence type="ECO:0000256" key="1">
    <source>
        <dbReference type="ARBA" id="ARBA00022723"/>
    </source>
</evidence>
<accession>A0A6B0YTZ4</accession>
<keyword evidence="1" id="KW-0479">Metal-binding</keyword>
<dbReference type="Pfam" id="PF26233">
    <property type="entry name" value="NicX"/>
    <property type="match status" value="1"/>
</dbReference>
<gene>
    <name evidence="2" type="ORF">F4Y42_10225</name>
</gene>
<protein>
    <submittedName>
        <fullName evidence="2">Aminopeptidase</fullName>
    </submittedName>
</protein>
<dbReference type="PANTHER" id="PTHR34448">
    <property type="entry name" value="AMINOPEPTIDASE"/>
    <property type="match status" value="1"/>
</dbReference>
<name>A0A6B0YTZ4_9CHLR</name>
<dbReference type="GO" id="GO:0004177">
    <property type="term" value="F:aminopeptidase activity"/>
    <property type="evidence" value="ECO:0007669"/>
    <property type="project" value="UniProtKB-KW"/>
</dbReference>
<proteinExistence type="predicted"/>
<dbReference type="AlphaFoldDB" id="A0A6B0YTZ4"/>
<keyword evidence="2" id="KW-0645">Protease</keyword>
<dbReference type="GO" id="GO:0006508">
    <property type="term" value="P:proteolysis"/>
    <property type="evidence" value="ECO:0007669"/>
    <property type="project" value="InterPro"/>
</dbReference>
<dbReference type="SUPFAM" id="SSF144052">
    <property type="entry name" value="Thermophilic metalloprotease-like"/>
    <property type="match status" value="1"/>
</dbReference>
<dbReference type="InterPro" id="IPR052170">
    <property type="entry name" value="M29_Exopeptidase"/>
</dbReference>
<keyword evidence="2" id="KW-0031">Aminopeptidase</keyword>
<dbReference type="InterPro" id="IPR058739">
    <property type="entry name" value="NicX"/>
</dbReference>
<organism evidence="2">
    <name type="scientific">Caldilineaceae bacterium SB0664_bin_27</name>
    <dbReference type="NCBI Taxonomy" id="2605260"/>
    <lineage>
        <taxon>Bacteria</taxon>
        <taxon>Bacillati</taxon>
        <taxon>Chloroflexota</taxon>
        <taxon>Caldilineae</taxon>
        <taxon>Caldilineales</taxon>
        <taxon>Caldilineaceae</taxon>
    </lineage>
</organism>